<dbReference type="RefSeq" id="XP_009496101.1">
    <property type="nucleotide sequence ID" value="XM_009497826.1"/>
</dbReference>
<name>A0A058Z614_FONAL</name>
<dbReference type="InterPro" id="IPR000560">
    <property type="entry name" value="His_Pase_clade-2"/>
</dbReference>
<dbReference type="STRING" id="691883.A0A058Z614"/>
<reference evidence="4" key="1">
    <citation type="submission" date="2013-04" db="EMBL/GenBank/DDBJ databases">
        <title>The Genome Sequence of Fonticula alba ATCC 38817.</title>
        <authorList>
            <consortium name="The Broad Institute Genomics Platform"/>
            <person name="Russ C."/>
            <person name="Cuomo C."/>
            <person name="Burger G."/>
            <person name="Gray M.W."/>
            <person name="Holland P.W.H."/>
            <person name="King N."/>
            <person name="Lang F.B.F."/>
            <person name="Roger A.J."/>
            <person name="Ruiz-Trillo I."/>
            <person name="Brown M."/>
            <person name="Walker B."/>
            <person name="Young S."/>
            <person name="Zeng Q."/>
            <person name="Gargeya S."/>
            <person name="Fitzgerald M."/>
            <person name="Haas B."/>
            <person name="Abouelleil A."/>
            <person name="Allen A.W."/>
            <person name="Alvarado L."/>
            <person name="Arachchi H.M."/>
            <person name="Berlin A.M."/>
            <person name="Chapman S.B."/>
            <person name="Gainer-Dewar J."/>
            <person name="Goldberg J."/>
            <person name="Griggs A."/>
            <person name="Gujja S."/>
            <person name="Hansen M."/>
            <person name="Howarth C."/>
            <person name="Imamovic A."/>
            <person name="Ireland A."/>
            <person name="Larimer J."/>
            <person name="McCowan C."/>
            <person name="Murphy C."/>
            <person name="Pearson M."/>
            <person name="Poon T.W."/>
            <person name="Priest M."/>
            <person name="Roberts A."/>
            <person name="Saif S."/>
            <person name="Shea T."/>
            <person name="Sisk P."/>
            <person name="Sykes S."/>
            <person name="Wortman J."/>
            <person name="Nusbaum C."/>
            <person name="Birren B."/>
        </authorList>
    </citation>
    <scope>NUCLEOTIDE SEQUENCE [LARGE SCALE GENOMIC DNA]</scope>
    <source>
        <strain evidence="4">ATCC 38817</strain>
    </source>
</reference>
<dbReference type="AlphaFoldDB" id="A0A058Z614"/>
<dbReference type="PANTHER" id="PTHR11567:SF110">
    <property type="entry name" value="2-PHOSPHOXYLOSE PHOSPHATASE 1"/>
    <property type="match status" value="1"/>
</dbReference>
<evidence type="ECO:0000256" key="1">
    <source>
        <dbReference type="ARBA" id="ARBA00005375"/>
    </source>
</evidence>
<dbReference type="Pfam" id="PF00328">
    <property type="entry name" value="His_Phos_2"/>
    <property type="match status" value="1"/>
</dbReference>
<dbReference type="InterPro" id="IPR029033">
    <property type="entry name" value="His_PPase_superfam"/>
</dbReference>
<dbReference type="PANTHER" id="PTHR11567">
    <property type="entry name" value="ACID PHOSPHATASE-RELATED"/>
    <property type="match status" value="1"/>
</dbReference>
<gene>
    <name evidence="4" type="ORF">H696_03956</name>
</gene>
<keyword evidence="5" id="KW-1185">Reference proteome</keyword>
<feature type="region of interest" description="Disordered" evidence="3">
    <location>
        <begin position="559"/>
        <end position="579"/>
    </location>
</feature>
<protein>
    <submittedName>
        <fullName evidence="4">Uncharacterized protein</fullName>
    </submittedName>
</protein>
<dbReference type="GO" id="GO:0016791">
    <property type="term" value="F:phosphatase activity"/>
    <property type="evidence" value="ECO:0007669"/>
    <property type="project" value="TreeGrafter"/>
</dbReference>
<dbReference type="GeneID" id="20528681"/>
<accession>A0A058Z614</accession>
<sequence>MSHPIQAPPTGPAALQAPLDSFREIDLTRRYPPSLQLEYVQLLHREGIFSPHQDLFKSFGFLDESSTSCRECSPVANLRLDLQQTLNGSIPGGTSLPFRVVNSSLRTAGDVAETDAFSAAQEHVSSGSMAGTSELMATCRPDTLTDRGRMGMRTLGHQLRNLYADRRLRFLPERHELGSLSVRSLSDPKAIESAVHLLQGLYPSELGATRRRAAPEAVLQPIGPPTDRPLVDIVIRDPVDETLVPEMAGCRALRAGFAEAVARVDALYAEENAFLTERVGPFLRAPDTPVVPASKAAPGAVTVTELFQGLASGHAHELLPRELRPRPSSHLSTGAGFENDDRVVDRRGKKTGAFRRGKQGPPLGETFARLENYATEASLAGVLARDASLAGLAAGPLLGDLLDDVGRVLDSREAALQAARQAGRLPVDGAGSVAVAGAAVVPGFSFTPLEEGAQYRGSVTASSAPAALARSGVTAPTHSTPMLSLYSGTEDSLVALLAALGGYDALRGPGGAPARDLPEQLAATREQPFATSPVADRPDFGAFVTFEVLRERQVTPPARLGQLASSRASDPSRVSGTGAAPLLEGSAAAAAAALAAEAAASASGNKHSADEKTTRFVRMLYNNTPIAIPACAEAARLHGFTDSISEFHPGTGLGGDPTLCPLDRFREIVTEVAAADRAKLC</sequence>
<evidence type="ECO:0000313" key="5">
    <source>
        <dbReference type="Proteomes" id="UP000030693"/>
    </source>
</evidence>
<feature type="compositionally biased region" description="Polar residues" evidence="3">
    <location>
        <begin position="563"/>
        <end position="575"/>
    </location>
</feature>
<evidence type="ECO:0000256" key="3">
    <source>
        <dbReference type="SAM" id="MobiDB-lite"/>
    </source>
</evidence>
<dbReference type="EMBL" id="KB932206">
    <property type="protein sequence ID" value="KCV69536.1"/>
    <property type="molecule type" value="Genomic_DNA"/>
</dbReference>
<dbReference type="OrthoDB" id="10257284at2759"/>
<proteinExistence type="inferred from homology"/>
<comment type="similarity">
    <text evidence="1">Belongs to the histidine acid phosphatase family.</text>
</comment>
<organism evidence="4">
    <name type="scientific">Fonticula alba</name>
    <name type="common">Slime mold</name>
    <dbReference type="NCBI Taxonomy" id="691883"/>
    <lineage>
        <taxon>Eukaryota</taxon>
        <taxon>Rotosphaerida</taxon>
        <taxon>Fonticulaceae</taxon>
        <taxon>Fonticula</taxon>
    </lineage>
</organism>
<dbReference type="InterPro" id="IPR050645">
    <property type="entry name" value="Histidine_acid_phosphatase"/>
</dbReference>
<dbReference type="Gene3D" id="3.40.50.1240">
    <property type="entry name" value="Phosphoglycerate mutase-like"/>
    <property type="match status" value="1"/>
</dbReference>
<dbReference type="Proteomes" id="UP000030693">
    <property type="component" value="Unassembled WGS sequence"/>
</dbReference>
<evidence type="ECO:0000256" key="2">
    <source>
        <dbReference type="ARBA" id="ARBA00022801"/>
    </source>
</evidence>
<evidence type="ECO:0000313" key="4">
    <source>
        <dbReference type="EMBL" id="KCV69536.1"/>
    </source>
</evidence>
<dbReference type="SUPFAM" id="SSF53254">
    <property type="entry name" value="Phosphoglycerate mutase-like"/>
    <property type="match status" value="1"/>
</dbReference>
<keyword evidence="2" id="KW-0378">Hydrolase</keyword>